<protein>
    <recommendedName>
        <fullName evidence="4">P-type Cu(+) transporter</fullName>
        <ecNumber evidence="4">7.2.2.8</ecNumber>
    </recommendedName>
</protein>
<feature type="transmembrane region" description="Helical" evidence="18">
    <location>
        <begin position="57"/>
        <end position="76"/>
    </location>
</feature>
<dbReference type="OrthoDB" id="7059309at2"/>
<evidence type="ECO:0000256" key="19">
    <source>
        <dbReference type="SAM" id="MobiDB-lite"/>
    </source>
</evidence>
<dbReference type="PROSITE" id="PS00154">
    <property type="entry name" value="ATPASE_E1_E2"/>
    <property type="match status" value="1"/>
</dbReference>
<dbReference type="Pfam" id="PF01032">
    <property type="entry name" value="FecCD"/>
    <property type="match status" value="1"/>
</dbReference>
<keyword evidence="9 18" id="KW-0547">Nucleotide-binding</keyword>
<evidence type="ECO:0000256" key="18">
    <source>
        <dbReference type="RuleBase" id="RU362081"/>
    </source>
</evidence>
<keyword evidence="11 18" id="KW-0067">ATP-binding</keyword>
<dbReference type="SFLD" id="SFLDS00003">
    <property type="entry name" value="Haloacid_Dehalogenase"/>
    <property type="match status" value="1"/>
</dbReference>
<feature type="compositionally biased region" description="Basic residues" evidence="19">
    <location>
        <begin position="1"/>
        <end position="11"/>
    </location>
</feature>
<dbReference type="InterPro" id="IPR001757">
    <property type="entry name" value="P_typ_ATPase"/>
</dbReference>
<keyword evidence="16 18" id="KW-0472">Membrane</keyword>
<keyword evidence="8 18" id="KW-0479">Metal-binding</keyword>
<dbReference type="GO" id="GO:0005886">
    <property type="term" value="C:plasma membrane"/>
    <property type="evidence" value="ECO:0007669"/>
    <property type="project" value="UniProtKB-SubCell"/>
</dbReference>
<dbReference type="SUPFAM" id="SSF56784">
    <property type="entry name" value="HAD-like"/>
    <property type="match status" value="1"/>
</dbReference>
<keyword evidence="15" id="KW-0406">Ion transport</keyword>
<feature type="transmembrane region" description="Helical" evidence="18">
    <location>
        <begin position="565"/>
        <end position="585"/>
    </location>
</feature>
<dbReference type="Proteomes" id="UP000010729">
    <property type="component" value="Unassembled WGS sequence"/>
</dbReference>
<dbReference type="GO" id="GO:0055070">
    <property type="term" value="P:copper ion homeostasis"/>
    <property type="evidence" value="ECO:0007669"/>
    <property type="project" value="TreeGrafter"/>
</dbReference>
<dbReference type="InterPro" id="IPR027256">
    <property type="entry name" value="P-typ_ATPase_IB"/>
</dbReference>
<comment type="caution">
    <text evidence="20">The sequence shown here is derived from an EMBL/GenBank/DDBJ whole genome shotgun (WGS) entry which is preliminary data.</text>
</comment>
<dbReference type="Pfam" id="PF00702">
    <property type="entry name" value="Hydrolase"/>
    <property type="match status" value="1"/>
</dbReference>
<sequence length="870" mass="89516">MSVSFRPRRQASVRSAGAADRGPSFRSAGAADRRPSFRSVRALQAGPVSIRIQPRGLAVGAVLAVLLVAAMALHLAHGGTVLPYGQVLAALFGDESDSKIHLAVTEFRAPRMAAAVVAGACLAAAGALTQTVARNPLASPDILGVTAGASLGAVAVLVIAAATFAGWALFGQETGRLTLAIGTAIAVLIIACPCALGLATPTAVLVGTGKAAELGILIGNGEALEQARRLTAVVLDKTGTITTGKPGLSAVTPLGSWDADRILALAAPAETGSEHPVGEAIAAAARERALDLPVVQRFEALPGHGIDATVDGRRMLIGNQALMDAHGVDTSRLAAAAREAAGAGQTPLFTAVDLQAAALLTVADTIRPESAEAIAQLKALGAEVWMLTGDNAATAASVARAVGIEHVMAEVLPADKAERIRALQQDGHVVAMAGDGINDAPALAQADLGIAIGTGTDVAIAASDITLVGGDLRGIVSAIALSRRTVATIKQGLFWAFAYNILLIPVAAGALYFAGVLLDPILASAAMAMSSVSVVSNALRLRRFRRPAGVEEILRPPLRTRMSHYAYLAGVAAVSLAVGTALTLLSHTDAAQRGMNGVLAWTQSTGMPMRPAMSTMMTTDVPPTPADDAGVSVRIDVPAHVRPGEPARLLISLADAETGAPLEDLGRSHEVWMHLIITRADLGTFAHLHPEPTGRPGQLAVDAVFPTGGTYLVNTEFRRQGDMADIHHAQQLAIGGPVPAAAGLVPTPREQVVDGVRIRLDGEAAAGRTSELAFSFTDAATGRPLDNLQPYLAAAGHVVIMGDGGTDFAHEHADVEDASGNPVFALPGQRFGPELDVHAHFDEPGLYRLWGQFCLADGRIITAPFTVRAS</sequence>
<dbReference type="GO" id="GO:0016887">
    <property type="term" value="F:ATP hydrolysis activity"/>
    <property type="evidence" value="ECO:0007669"/>
    <property type="project" value="InterPro"/>
</dbReference>
<evidence type="ECO:0000256" key="15">
    <source>
        <dbReference type="ARBA" id="ARBA00023065"/>
    </source>
</evidence>
<evidence type="ECO:0000256" key="14">
    <source>
        <dbReference type="ARBA" id="ARBA00023008"/>
    </source>
</evidence>
<evidence type="ECO:0000256" key="8">
    <source>
        <dbReference type="ARBA" id="ARBA00022723"/>
    </source>
</evidence>
<dbReference type="InterPro" id="IPR023214">
    <property type="entry name" value="HAD_sf"/>
</dbReference>
<keyword evidence="14" id="KW-0186">Copper</keyword>
<keyword evidence="21" id="KW-1185">Reference proteome</keyword>
<keyword evidence="5" id="KW-0813">Transport</keyword>
<feature type="transmembrane region" description="Helical" evidence="18">
    <location>
        <begin position="176"/>
        <end position="199"/>
    </location>
</feature>
<comment type="similarity">
    <text evidence="2 18">Belongs to the cation transport ATPase (P-type) (TC 3.A.3) family. Type IB subfamily.</text>
</comment>
<gene>
    <name evidence="20" type="ORF">D477_018901</name>
</gene>
<feature type="transmembrane region" description="Helical" evidence="18">
    <location>
        <begin position="493"/>
        <end position="515"/>
    </location>
</feature>
<evidence type="ECO:0000256" key="12">
    <source>
        <dbReference type="ARBA" id="ARBA00022967"/>
    </source>
</evidence>
<evidence type="ECO:0000256" key="9">
    <source>
        <dbReference type="ARBA" id="ARBA00022741"/>
    </source>
</evidence>
<dbReference type="PRINTS" id="PR00119">
    <property type="entry name" value="CATATPASE"/>
</dbReference>
<dbReference type="PRINTS" id="PR00120">
    <property type="entry name" value="HATPASE"/>
</dbReference>
<dbReference type="EMBL" id="ANPE02000240">
    <property type="protein sequence ID" value="EMY32665.1"/>
    <property type="molecule type" value="Genomic_DNA"/>
</dbReference>
<dbReference type="GO" id="GO:0005507">
    <property type="term" value="F:copper ion binding"/>
    <property type="evidence" value="ECO:0007669"/>
    <property type="project" value="TreeGrafter"/>
</dbReference>
<evidence type="ECO:0000256" key="2">
    <source>
        <dbReference type="ARBA" id="ARBA00006024"/>
    </source>
</evidence>
<proteinExistence type="inferred from homology"/>
<keyword evidence="7 18" id="KW-0812">Transmembrane</keyword>
<evidence type="ECO:0000313" key="20">
    <source>
        <dbReference type="EMBL" id="EMY32665.1"/>
    </source>
</evidence>
<dbReference type="InterPro" id="IPR018303">
    <property type="entry name" value="ATPase_P-typ_P_site"/>
</dbReference>
<evidence type="ECO:0000256" key="13">
    <source>
        <dbReference type="ARBA" id="ARBA00022989"/>
    </source>
</evidence>
<evidence type="ECO:0000256" key="11">
    <source>
        <dbReference type="ARBA" id="ARBA00022840"/>
    </source>
</evidence>
<dbReference type="InterPro" id="IPR000522">
    <property type="entry name" value="ABC_transptr_permease_BtuC"/>
</dbReference>
<dbReference type="Gene3D" id="1.10.3470.10">
    <property type="entry name" value="ABC transporter involved in vitamin B12 uptake, BtuC"/>
    <property type="match status" value="1"/>
</dbReference>
<dbReference type="FunFam" id="3.40.50.1000:FF:000144">
    <property type="entry name" value="copper-transporting ATPase 1 isoform X2"/>
    <property type="match status" value="1"/>
</dbReference>
<keyword evidence="12" id="KW-1278">Translocase</keyword>
<evidence type="ECO:0000256" key="6">
    <source>
        <dbReference type="ARBA" id="ARBA00022475"/>
    </source>
</evidence>
<reference evidence="20 21" key="1">
    <citation type="journal article" date="2013" name="Genome Announc.">
        <title>Draft Genome Sequence of Arthrobacter crystallopoietes Strain BAB-32, Revealing Genes for Bioremediation.</title>
        <authorList>
            <person name="Joshi M.N."/>
            <person name="Pandit A.S."/>
            <person name="Sharma A."/>
            <person name="Pandya R.V."/>
            <person name="Desai S.M."/>
            <person name="Saxena A.K."/>
            <person name="Bagatharia S.B."/>
        </authorList>
    </citation>
    <scope>NUCLEOTIDE SEQUENCE [LARGE SCALE GENOMIC DNA]</scope>
    <source>
        <strain evidence="20 21">BAB-32</strain>
    </source>
</reference>
<dbReference type="InterPro" id="IPR023299">
    <property type="entry name" value="ATPase_P-typ_cyto_dom_N"/>
</dbReference>
<comment type="similarity">
    <text evidence="3">Belongs to the binding-protein-dependent transport system permease family. FecCD subfamily.</text>
</comment>
<evidence type="ECO:0000256" key="17">
    <source>
        <dbReference type="ARBA" id="ARBA00049289"/>
    </source>
</evidence>
<evidence type="ECO:0000256" key="16">
    <source>
        <dbReference type="ARBA" id="ARBA00023136"/>
    </source>
</evidence>
<comment type="subcellular location">
    <subcellularLocation>
        <location evidence="1">Cell membrane</location>
        <topology evidence="1">Multi-pass membrane protein</topology>
    </subcellularLocation>
</comment>
<dbReference type="Gene3D" id="3.40.50.1000">
    <property type="entry name" value="HAD superfamily/HAD-like"/>
    <property type="match status" value="1"/>
</dbReference>
<evidence type="ECO:0000256" key="4">
    <source>
        <dbReference type="ARBA" id="ARBA00012517"/>
    </source>
</evidence>
<accession>N1UUE0</accession>
<dbReference type="AlphaFoldDB" id="N1UUE0"/>
<feature type="transmembrane region" description="Helical" evidence="18">
    <location>
        <begin position="145"/>
        <end position="170"/>
    </location>
</feature>
<organism evidence="20 21">
    <name type="scientific">Arthrobacter crystallopoietes BAB-32</name>
    <dbReference type="NCBI Taxonomy" id="1246476"/>
    <lineage>
        <taxon>Bacteria</taxon>
        <taxon>Bacillati</taxon>
        <taxon>Actinomycetota</taxon>
        <taxon>Actinomycetes</taxon>
        <taxon>Micrococcales</taxon>
        <taxon>Micrococcaceae</taxon>
        <taxon>Crystallibacter</taxon>
    </lineage>
</organism>
<evidence type="ECO:0000256" key="1">
    <source>
        <dbReference type="ARBA" id="ARBA00004651"/>
    </source>
</evidence>
<dbReference type="SUPFAM" id="SSF81345">
    <property type="entry name" value="ABC transporter involved in vitamin B12 uptake, BtuC"/>
    <property type="match status" value="1"/>
</dbReference>
<evidence type="ECO:0000256" key="3">
    <source>
        <dbReference type="ARBA" id="ARBA00007935"/>
    </source>
</evidence>
<dbReference type="EC" id="7.2.2.8" evidence="4"/>
<dbReference type="SFLD" id="SFLDG00002">
    <property type="entry name" value="C1.7:_P-type_atpase_like"/>
    <property type="match status" value="1"/>
</dbReference>
<dbReference type="GO" id="GO:0005524">
    <property type="term" value="F:ATP binding"/>
    <property type="evidence" value="ECO:0007669"/>
    <property type="project" value="UniProtKB-UniRule"/>
</dbReference>
<feature type="transmembrane region" description="Helical" evidence="18">
    <location>
        <begin position="521"/>
        <end position="539"/>
    </location>
</feature>
<dbReference type="InterPro" id="IPR037294">
    <property type="entry name" value="ABC_BtuC-like"/>
</dbReference>
<evidence type="ECO:0000313" key="21">
    <source>
        <dbReference type="Proteomes" id="UP000010729"/>
    </source>
</evidence>
<dbReference type="GO" id="GO:0140581">
    <property type="term" value="F:P-type monovalent copper transporter activity"/>
    <property type="evidence" value="ECO:0007669"/>
    <property type="project" value="UniProtKB-EC"/>
</dbReference>
<dbReference type="RefSeq" id="WP_005273234.1">
    <property type="nucleotide sequence ID" value="NZ_ANPE02000240.1"/>
</dbReference>
<feature type="transmembrane region" description="Helical" evidence="18">
    <location>
        <begin position="112"/>
        <end position="133"/>
    </location>
</feature>
<name>N1UUE0_9MICC</name>
<evidence type="ECO:0000256" key="10">
    <source>
        <dbReference type="ARBA" id="ARBA00022796"/>
    </source>
</evidence>
<dbReference type="PANTHER" id="PTHR43520">
    <property type="entry name" value="ATP7, ISOFORM B"/>
    <property type="match status" value="1"/>
</dbReference>
<keyword evidence="10" id="KW-0187">Copper transport</keyword>
<dbReference type="NCBIfam" id="TIGR01494">
    <property type="entry name" value="ATPase_P-type"/>
    <property type="match status" value="1"/>
</dbReference>
<dbReference type="SFLD" id="SFLDF00027">
    <property type="entry name" value="p-type_atpase"/>
    <property type="match status" value="1"/>
</dbReference>
<dbReference type="GO" id="GO:0043682">
    <property type="term" value="F:P-type divalent copper transporter activity"/>
    <property type="evidence" value="ECO:0007669"/>
    <property type="project" value="TreeGrafter"/>
</dbReference>
<keyword evidence="6 18" id="KW-1003">Cell membrane</keyword>
<evidence type="ECO:0000256" key="5">
    <source>
        <dbReference type="ARBA" id="ARBA00022448"/>
    </source>
</evidence>
<feature type="region of interest" description="Disordered" evidence="19">
    <location>
        <begin position="1"/>
        <end position="33"/>
    </location>
</feature>
<evidence type="ECO:0000256" key="7">
    <source>
        <dbReference type="ARBA" id="ARBA00022692"/>
    </source>
</evidence>
<dbReference type="InterPro" id="IPR036412">
    <property type="entry name" value="HAD-like_sf"/>
</dbReference>
<dbReference type="Gene3D" id="3.40.1110.10">
    <property type="entry name" value="Calcium-transporting ATPase, cytoplasmic domain N"/>
    <property type="match status" value="1"/>
</dbReference>
<dbReference type="NCBIfam" id="TIGR01525">
    <property type="entry name" value="ATPase-IB_hvy"/>
    <property type="match status" value="1"/>
</dbReference>
<keyword evidence="13 18" id="KW-1133">Transmembrane helix</keyword>
<dbReference type="PANTHER" id="PTHR43520:SF8">
    <property type="entry name" value="P-TYPE CU(+) TRANSPORTER"/>
    <property type="match status" value="1"/>
</dbReference>
<comment type="catalytic activity">
    <reaction evidence="17">
        <text>Cu(+)(in) + ATP + H2O = Cu(+)(out) + ADP + phosphate + H(+)</text>
        <dbReference type="Rhea" id="RHEA:25792"/>
        <dbReference type="ChEBI" id="CHEBI:15377"/>
        <dbReference type="ChEBI" id="CHEBI:15378"/>
        <dbReference type="ChEBI" id="CHEBI:30616"/>
        <dbReference type="ChEBI" id="CHEBI:43474"/>
        <dbReference type="ChEBI" id="CHEBI:49552"/>
        <dbReference type="ChEBI" id="CHEBI:456216"/>
        <dbReference type="EC" id="7.2.2.8"/>
    </reaction>
</comment>
<dbReference type="InterPro" id="IPR044492">
    <property type="entry name" value="P_typ_ATPase_HD_dom"/>
</dbReference>